<dbReference type="PANTHER" id="PTHR14700">
    <property type="entry name" value="PENTATRICOPEPTIDE REPEAT-CONTAINING PROTEIN 2, MITOCHONDRIAL"/>
    <property type="match status" value="1"/>
</dbReference>
<accession>A0A3B3Q6C4</accession>
<dbReference type="GO" id="GO:0005739">
    <property type="term" value="C:mitochondrion"/>
    <property type="evidence" value="ECO:0007669"/>
    <property type="project" value="UniProtKB-SubCell"/>
</dbReference>
<evidence type="ECO:0000313" key="9">
    <source>
        <dbReference type="Proteomes" id="UP000261540"/>
    </source>
</evidence>
<dbReference type="InterPro" id="IPR034913">
    <property type="entry name" value="mS27/PTCD2"/>
</dbReference>
<evidence type="ECO:0000313" key="8">
    <source>
        <dbReference type="Ensembl" id="ENSPKIP00000001713.1"/>
    </source>
</evidence>
<name>A0A3B3Q6C4_9TELE</name>
<dbReference type="GO" id="GO:0007005">
    <property type="term" value="P:mitochondrion organization"/>
    <property type="evidence" value="ECO:0007669"/>
    <property type="project" value="TreeGrafter"/>
</dbReference>
<reference evidence="8" key="2">
    <citation type="submission" date="2025-09" db="UniProtKB">
        <authorList>
            <consortium name="Ensembl"/>
        </authorList>
    </citation>
    <scope>IDENTIFICATION</scope>
</reference>
<sequence>MAFASTSSCTRMFLHGAKLKVMICNIKQSDCWRCRLGAKRSLLSEDVIKLQDFQKRKNEMTLKHGDKGEYIQMFQQKLQRNDLILRDELKVLLHLCQTPEDMIIAKAAICRYHQDNRNATYTEFKFGPLFMRLCYELNMEEMAECTIKDKSLKGFFPDSTSFNIMMDMLFMKGHYESALEVLADMRNQGVPFNKDTFILAFAICYKLNTAKSYRICIMMLEEAQMKGFLIPRHAYYFAVALALKQEDVEKAKSLFSQIMTTSNRISQNLQVYILAMDGALKDILSVLTSALDCRSPTFVKKPEFSEELVSGSSTKWSDALQCFLYCNVSEKHFWTLCYRRSCFTGASLNLHLSLMSSVSLETHFQCLLAFTLTPFDLFHSFILCISYLSIFLFIQLLFTLPCFFRSVPSFYNFIGLCFSCFSVFWFYFSPICEAL</sequence>
<dbReference type="Ensembl" id="ENSPKIT00000025639.1">
    <property type="protein sequence ID" value="ENSPKIP00000001713.1"/>
    <property type="gene ID" value="ENSPKIG00000019896.1"/>
</dbReference>
<protein>
    <recommendedName>
        <fullName evidence="3">Pentatricopeptide repeat-containing protein 2, mitochondrial</fullName>
    </recommendedName>
</protein>
<comment type="subcellular location">
    <subcellularLocation>
        <location evidence="1">Mitochondrion</location>
    </subcellularLocation>
</comment>
<feature type="transmembrane region" description="Helical" evidence="7">
    <location>
        <begin position="377"/>
        <end position="398"/>
    </location>
</feature>
<dbReference type="PANTHER" id="PTHR14700:SF0">
    <property type="entry name" value="PENTATRICOPEPTIDE REPEAT-CONTAINING PROTEIN 2, MITOCHONDRIAL"/>
    <property type="match status" value="1"/>
</dbReference>
<dbReference type="Proteomes" id="UP000261540">
    <property type="component" value="Unplaced"/>
</dbReference>
<keyword evidence="5" id="KW-0496">Mitochondrion</keyword>
<evidence type="ECO:0000256" key="3">
    <source>
        <dbReference type="ARBA" id="ARBA00014675"/>
    </source>
</evidence>
<dbReference type="NCBIfam" id="TIGR00756">
    <property type="entry name" value="PPR"/>
    <property type="match status" value="1"/>
</dbReference>
<keyword evidence="9" id="KW-1185">Reference proteome</keyword>
<evidence type="ECO:0000256" key="4">
    <source>
        <dbReference type="ARBA" id="ARBA00022664"/>
    </source>
</evidence>
<dbReference type="PROSITE" id="PS51375">
    <property type="entry name" value="PPR"/>
    <property type="match status" value="1"/>
</dbReference>
<evidence type="ECO:0000256" key="5">
    <source>
        <dbReference type="ARBA" id="ARBA00023128"/>
    </source>
</evidence>
<keyword evidence="7" id="KW-0472">Membrane</keyword>
<dbReference type="AlphaFoldDB" id="A0A3B3Q6C4"/>
<dbReference type="InterPro" id="IPR034629">
    <property type="entry name" value="PTCD2"/>
</dbReference>
<proteinExistence type="inferred from homology"/>
<evidence type="ECO:0000256" key="6">
    <source>
        <dbReference type="PROSITE-ProRule" id="PRU00708"/>
    </source>
</evidence>
<dbReference type="GO" id="GO:0003723">
    <property type="term" value="F:RNA binding"/>
    <property type="evidence" value="ECO:0007669"/>
    <property type="project" value="TreeGrafter"/>
</dbReference>
<evidence type="ECO:0000256" key="7">
    <source>
        <dbReference type="SAM" id="Phobius"/>
    </source>
</evidence>
<dbReference type="InterPro" id="IPR011990">
    <property type="entry name" value="TPR-like_helical_dom_sf"/>
</dbReference>
<keyword evidence="4" id="KW-0507">mRNA processing</keyword>
<dbReference type="Pfam" id="PF10037">
    <property type="entry name" value="MRP-S27"/>
    <property type="match status" value="1"/>
</dbReference>
<dbReference type="Gene3D" id="1.25.40.10">
    <property type="entry name" value="Tetratricopeptide repeat domain"/>
    <property type="match status" value="1"/>
</dbReference>
<feature type="repeat" description="PPR" evidence="6">
    <location>
        <begin position="158"/>
        <end position="192"/>
    </location>
</feature>
<reference evidence="8" key="1">
    <citation type="submission" date="2025-08" db="UniProtKB">
        <authorList>
            <consortium name="Ensembl"/>
        </authorList>
    </citation>
    <scope>IDENTIFICATION</scope>
</reference>
<dbReference type="GeneTree" id="ENSGT00390000009329"/>
<organism evidence="8 9">
    <name type="scientific">Paramormyrops kingsleyae</name>
    <dbReference type="NCBI Taxonomy" id="1676925"/>
    <lineage>
        <taxon>Eukaryota</taxon>
        <taxon>Metazoa</taxon>
        <taxon>Chordata</taxon>
        <taxon>Craniata</taxon>
        <taxon>Vertebrata</taxon>
        <taxon>Euteleostomi</taxon>
        <taxon>Actinopterygii</taxon>
        <taxon>Neopterygii</taxon>
        <taxon>Teleostei</taxon>
        <taxon>Osteoglossocephala</taxon>
        <taxon>Osteoglossomorpha</taxon>
        <taxon>Osteoglossiformes</taxon>
        <taxon>Mormyridae</taxon>
        <taxon>Paramormyrops</taxon>
    </lineage>
</organism>
<dbReference type="GO" id="GO:0050684">
    <property type="term" value="P:regulation of mRNA processing"/>
    <property type="evidence" value="ECO:0007669"/>
    <property type="project" value="InterPro"/>
</dbReference>
<keyword evidence="7" id="KW-0812">Transmembrane</keyword>
<feature type="transmembrane region" description="Helical" evidence="7">
    <location>
        <begin position="410"/>
        <end position="428"/>
    </location>
</feature>
<comment type="similarity">
    <text evidence="2">Belongs to the PTCD2 family.</text>
</comment>
<keyword evidence="7" id="KW-1133">Transmembrane helix</keyword>
<evidence type="ECO:0000256" key="1">
    <source>
        <dbReference type="ARBA" id="ARBA00004173"/>
    </source>
</evidence>
<dbReference type="STRING" id="1676925.ENSPKIP00000001713"/>
<evidence type="ECO:0000256" key="2">
    <source>
        <dbReference type="ARBA" id="ARBA00008677"/>
    </source>
</evidence>
<dbReference type="GO" id="GO:0006397">
    <property type="term" value="P:mRNA processing"/>
    <property type="evidence" value="ECO:0007669"/>
    <property type="project" value="UniProtKB-KW"/>
</dbReference>
<dbReference type="InterPro" id="IPR002885">
    <property type="entry name" value="PPR_rpt"/>
</dbReference>